<evidence type="ECO:0000313" key="3">
    <source>
        <dbReference type="Proteomes" id="UP000621386"/>
    </source>
</evidence>
<proteinExistence type="predicted"/>
<dbReference type="Proteomes" id="UP000621386">
    <property type="component" value="Unassembled WGS sequence"/>
</dbReference>
<organism evidence="2 3">
    <name type="scientific">Streptomyces musisoli</name>
    <dbReference type="NCBI Taxonomy" id="2802280"/>
    <lineage>
        <taxon>Bacteria</taxon>
        <taxon>Bacillati</taxon>
        <taxon>Actinomycetota</taxon>
        <taxon>Actinomycetes</taxon>
        <taxon>Kitasatosporales</taxon>
        <taxon>Streptomycetaceae</taxon>
        <taxon>Streptomyces</taxon>
    </lineage>
</organism>
<evidence type="ECO:0000259" key="1">
    <source>
        <dbReference type="Pfam" id="PF01569"/>
    </source>
</evidence>
<keyword evidence="3" id="KW-1185">Reference proteome</keyword>
<dbReference type="Gene3D" id="1.20.144.10">
    <property type="entry name" value="Phosphatidic acid phosphatase type 2/haloperoxidase"/>
    <property type="match status" value="1"/>
</dbReference>
<name>A0ABS1NTQ8_9ACTN</name>
<gene>
    <name evidence="2" type="ORF">JK361_02440</name>
</gene>
<comment type="caution">
    <text evidence="2">The sequence shown here is derived from an EMBL/GenBank/DDBJ whole genome shotgun (WGS) entry which is preliminary data.</text>
</comment>
<protein>
    <submittedName>
        <fullName evidence="2">Phosphatase PAP2 family protein</fullName>
    </submittedName>
</protein>
<dbReference type="EMBL" id="JAERRH010000001">
    <property type="protein sequence ID" value="MBL1103473.1"/>
    <property type="molecule type" value="Genomic_DNA"/>
</dbReference>
<accession>A0ABS1NTQ8</accession>
<dbReference type="RefSeq" id="WP_201813918.1">
    <property type="nucleotide sequence ID" value="NZ_JAERRH010000001.1"/>
</dbReference>
<evidence type="ECO:0000313" key="2">
    <source>
        <dbReference type="EMBL" id="MBL1103473.1"/>
    </source>
</evidence>
<dbReference type="InterPro" id="IPR000326">
    <property type="entry name" value="PAP2/HPO"/>
</dbReference>
<dbReference type="Pfam" id="PF01569">
    <property type="entry name" value="PAP2"/>
    <property type="match status" value="1"/>
</dbReference>
<reference evidence="2 3" key="1">
    <citation type="submission" date="2021-01" db="EMBL/GenBank/DDBJ databases">
        <title>WGS of actinomycetes isolated from Thailand.</title>
        <authorList>
            <person name="Thawai C."/>
        </authorList>
    </citation>
    <scope>NUCLEOTIDE SEQUENCE [LARGE SCALE GENOMIC DNA]</scope>
    <source>
        <strain evidence="2 3">CH5-8</strain>
    </source>
</reference>
<dbReference type="SUPFAM" id="SSF48317">
    <property type="entry name" value="Acid phosphatase/Vanadium-dependent haloperoxidase"/>
    <property type="match status" value="1"/>
</dbReference>
<dbReference type="InterPro" id="IPR036938">
    <property type="entry name" value="PAP2/HPO_sf"/>
</dbReference>
<feature type="domain" description="Phosphatidic acid phosphatase type 2/haloperoxidase" evidence="1">
    <location>
        <begin position="2"/>
        <end position="61"/>
    </location>
</feature>
<sequence>MPSYPSRHAARSAAAVTFLSVLSPHRAEDYQWMQDEVLYSRLYMAGHVTSDLTAGTLLGDLIGDYELAVSGH</sequence>